<evidence type="ECO:0008006" key="4">
    <source>
        <dbReference type="Google" id="ProtNLM"/>
    </source>
</evidence>
<evidence type="ECO:0000313" key="2">
    <source>
        <dbReference type="EMBL" id="GAA0447397.1"/>
    </source>
</evidence>
<reference evidence="2 3" key="1">
    <citation type="journal article" date="2019" name="Int. J. Syst. Evol. Microbiol.">
        <title>The Global Catalogue of Microorganisms (GCM) 10K type strain sequencing project: providing services to taxonomists for standard genome sequencing and annotation.</title>
        <authorList>
            <consortium name="The Broad Institute Genomics Platform"/>
            <consortium name="The Broad Institute Genome Sequencing Center for Infectious Disease"/>
            <person name="Wu L."/>
            <person name="Ma J."/>
        </authorList>
    </citation>
    <scope>NUCLEOTIDE SEQUENCE [LARGE SCALE GENOMIC DNA]</scope>
    <source>
        <strain evidence="2 3">JCM 4805</strain>
    </source>
</reference>
<feature type="compositionally biased region" description="Low complexity" evidence="1">
    <location>
        <begin position="18"/>
        <end position="29"/>
    </location>
</feature>
<name>A0ABN0ZGZ3_9ACTN</name>
<comment type="caution">
    <text evidence="2">The sequence shown here is derived from an EMBL/GenBank/DDBJ whole genome shotgun (WGS) entry which is preliminary data.</text>
</comment>
<feature type="compositionally biased region" description="Low complexity" evidence="1">
    <location>
        <begin position="1"/>
        <end position="10"/>
    </location>
</feature>
<feature type="region of interest" description="Disordered" evidence="1">
    <location>
        <begin position="1"/>
        <end position="83"/>
    </location>
</feature>
<evidence type="ECO:0000256" key="1">
    <source>
        <dbReference type="SAM" id="MobiDB-lite"/>
    </source>
</evidence>
<gene>
    <name evidence="2" type="ORF">GCM10010361_09090</name>
</gene>
<sequence>MPSTPATPASAPAPAPSPSSVSGSDPTSTVQRAGKGKRSARSTSRQVGGASHRGARTSRQDGGAQAPDTGGFDARELTDGQVDELTHRLIGPLTRLLRTELRMDRERIGRLRDPRR</sequence>
<dbReference type="Proteomes" id="UP001500909">
    <property type="component" value="Unassembled WGS sequence"/>
</dbReference>
<evidence type="ECO:0000313" key="3">
    <source>
        <dbReference type="Proteomes" id="UP001500909"/>
    </source>
</evidence>
<dbReference type="EMBL" id="BAAABY010000009">
    <property type="protein sequence ID" value="GAA0447397.1"/>
    <property type="molecule type" value="Genomic_DNA"/>
</dbReference>
<keyword evidence="3" id="KW-1185">Reference proteome</keyword>
<proteinExistence type="predicted"/>
<accession>A0ABN0ZGZ3</accession>
<protein>
    <recommendedName>
        <fullName evidence="4">Extensin</fullName>
    </recommendedName>
</protein>
<organism evidence="2 3">
    <name type="scientific">Streptomyces olivaceiscleroticus</name>
    <dbReference type="NCBI Taxonomy" id="68245"/>
    <lineage>
        <taxon>Bacteria</taxon>
        <taxon>Bacillati</taxon>
        <taxon>Actinomycetota</taxon>
        <taxon>Actinomycetes</taxon>
        <taxon>Kitasatosporales</taxon>
        <taxon>Streptomycetaceae</taxon>
        <taxon>Streptomyces</taxon>
    </lineage>
</organism>